<dbReference type="Proteomes" id="UP000663870">
    <property type="component" value="Unassembled WGS sequence"/>
</dbReference>
<evidence type="ECO:0000313" key="2">
    <source>
        <dbReference type="EMBL" id="CAF1327063.1"/>
    </source>
</evidence>
<dbReference type="Proteomes" id="UP000663854">
    <property type="component" value="Unassembled WGS sequence"/>
</dbReference>
<dbReference type="EMBL" id="CAJNOL010001709">
    <property type="protein sequence ID" value="CAF1407750.1"/>
    <property type="molecule type" value="Genomic_DNA"/>
</dbReference>
<reference evidence="1" key="1">
    <citation type="submission" date="2021-02" db="EMBL/GenBank/DDBJ databases">
        <authorList>
            <person name="Nowell W R."/>
        </authorList>
    </citation>
    <scope>NUCLEOTIDE SEQUENCE</scope>
</reference>
<name>A0A813UT71_9BILA</name>
<sequence>MHRIFAALFSEEPLIFPEQDEDHVERKNEDQIEALQDLHATYAQPIKCSHQTNSRKFSDAKNSISILKQREIGLINFRRYPEARYRLMDRYLY</sequence>
<evidence type="ECO:0000313" key="5">
    <source>
        <dbReference type="EMBL" id="CAF3955402.1"/>
    </source>
</evidence>
<evidence type="ECO:0000313" key="3">
    <source>
        <dbReference type="EMBL" id="CAF1407750.1"/>
    </source>
</evidence>
<dbReference type="Proteomes" id="UP000663874">
    <property type="component" value="Unassembled WGS sequence"/>
</dbReference>
<evidence type="ECO:0000313" key="4">
    <source>
        <dbReference type="EMBL" id="CAF1412697.1"/>
    </source>
</evidence>
<accession>A0A813UT71</accession>
<evidence type="ECO:0000313" key="6">
    <source>
        <dbReference type="Proteomes" id="UP000663854"/>
    </source>
</evidence>
<evidence type="ECO:0000313" key="1">
    <source>
        <dbReference type="EMBL" id="CAF0830409.1"/>
    </source>
</evidence>
<evidence type="ECO:0000313" key="7">
    <source>
        <dbReference type="Proteomes" id="UP000663870"/>
    </source>
</evidence>
<organism evidence="1 6">
    <name type="scientific">Rotaria sordida</name>
    <dbReference type="NCBI Taxonomy" id="392033"/>
    <lineage>
        <taxon>Eukaryota</taxon>
        <taxon>Metazoa</taxon>
        <taxon>Spiralia</taxon>
        <taxon>Gnathifera</taxon>
        <taxon>Rotifera</taxon>
        <taxon>Eurotatoria</taxon>
        <taxon>Bdelloidea</taxon>
        <taxon>Philodinida</taxon>
        <taxon>Philodinidae</taxon>
        <taxon>Rotaria</taxon>
    </lineage>
</organism>
<dbReference type="AlphaFoldDB" id="A0A813UT71"/>
<protein>
    <submittedName>
        <fullName evidence="1">Uncharacterized protein</fullName>
    </submittedName>
</protein>
<comment type="caution">
    <text evidence="1">The sequence shown here is derived from an EMBL/GenBank/DDBJ whole genome shotgun (WGS) entry which is preliminary data.</text>
</comment>
<keyword evidence="7" id="KW-1185">Reference proteome</keyword>
<dbReference type="Proteomes" id="UP000663889">
    <property type="component" value="Unassembled WGS sequence"/>
</dbReference>
<dbReference type="EMBL" id="CAJNOH010000065">
    <property type="protein sequence ID" value="CAF0830409.1"/>
    <property type="molecule type" value="Genomic_DNA"/>
</dbReference>
<proteinExistence type="predicted"/>
<dbReference type="EMBL" id="CAJNOU010002507">
    <property type="protein sequence ID" value="CAF1327063.1"/>
    <property type="molecule type" value="Genomic_DNA"/>
</dbReference>
<dbReference type="EMBL" id="CAJOBE010004973">
    <property type="protein sequence ID" value="CAF3955402.1"/>
    <property type="molecule type" value="Genomic_DNA"/>
</dbReference>
<dbReference type="EMBL" id="CAJNOL010001741">
    <property type="protein sequence ID" value="CAF1412697.1"/>
    <property type="molecule type" value="Genomic_DNA"/>
</dbReference>
<gene>
    <name evidence="5" type="ORF">FNK824_LOCUS23470</name>
    <name evidence="3" type="ORF">JXQ802_LOCUS35090</name>
    <name evidence="4" type="ORF">JXQ802_LOCUS35371</name>
    <name evidence="1" type="ORF">PYM288_LOCUS6053</name>
    <name evidence="2" type="ORF">SEV965_LOCUS27623</name>
</gene>